<sequence length="350" mass="38486">MICSPNSSTELKGFVTIQQDDTTAHQCINLRNGDIFMYGDKTPEALEIRPREMKIAINTAENLTLAITSANLSGYTTLGSSPSEAAETVLNCLSTNCLSPFNERCDIKEAVCLEQPSIIALTVTWFTPGVSDAEISVDGYSVFRADSKRGRAGGVALYVHAALPIPIVPSDNTPAPFRDALWIRDSLRGYDCLLLGAVYRCLSSPPEDDRFLMRTLEQLSSSYHFTHLLMAGDFNAPKAPWMELQNVRSSGLFAAALTEVFQQSAWTQHVVAPTRYRAGPQPSLPDLVITNERRFVDQVIIFASLGHNDHCVLIFDLLLLFHLLLGQKSLTSSVDSKILPCRLFGNADLS</sequence>
<dbReference type="EMBL" id="DF143495">
    <property type="protein sequence ID" value="GAA53443.1"/>
    <property type="molecule type" value="Genomic_DNA"/>
</dbReference>
<keyword evidence="3" id="KW-1185">Reference proteome</keyword>
<evidence type="ECO:0000259" key="1">
    <source>
        <dbReference type="Pfam" id="PF14529"/>
    </source>
</evidence>
<dbReference type="AlphaFoldDB" id="G7YKG1"/>
<evidence type="ECO:0000313" key="2">
    <source>
        <dbReference type="EMBL" id="GAA53443.1"/>
    </source>
</evidence>
<organism evidence="2 3">
    <name type="scientific">Clonorchis sinensis</name>
    <name type="common">Chinese liver fluke</name>
    <dbReference type="NCBI Taxonomy" id="79923"/>
    <lineage>
        <taxon>Eukaryota</taxon>
        <taxon>Metazoa</taxon>
        <taxon>Spiralia</taxon>
        <taxon>Lophotrochozoa</taxon>
        <taxon>Platyhelminthes</taxon>
        <taxon>Trematoda</taxon>
        <taxon>Digenea</taxon>
        <taxon>Opisthorchiida</taxon>
        <taxon>Opisthorchiata</taxon>
        <taxon>Opisthorchiidae</taxon>
        <taxon>Clonorchis</taxon>
    </lineage>
</organism>
<dbReference type="Proteomes" id="UP000008909">
    <property type="component" value="Unassembled WGS sequence"/>
</dbReference>
<dbReference type="SUPFAM" id="SSF56219">
    <property type="entry name" value="DNase I-like"/>
    <property type="match status" value="1"/>
</dbReference>
<reference evidence="2" key="1">
    <citation type="journal article" date="2011" name="Genome Biol.">
        <title>The draft genome of the carcinogenic human liver fluke Clonorchis sinensis.</title>
        <authorList>
            <person name="Wang X."/>
            <person name="Chen W."/>
            <person name="Huang Y."/>
            <person name="Sun J."/>
            <person name="Men J."/>
            <person name="Liu H."/>
            <person name="Luo F."/>
            <person name="Guo L."/>
            <person name="Lv X."/>
            <person name="Deng C."/>
            <person name="Zhou C."/>
            <person name="Fan Y."/>
            <person name="Li X."/>
            <person name="Huang L."/>
            <person name="Hu Y."/>
            <person name="Liang C."/>
            <person name="Hu X."/>
            <person name="Xu J."/>
            <person name="Yu X."/>
        </authorList>
    </citation>
    <scope>NUCLEOTIDE SEQUENCE [LARGE SCALE GENOMIC DNA]</scope>
    <source>
        <strain evidence="2">Henan</strain>
    </source>
</reference>
<dbReference type="Pfam" id="PF14529">
    <property type="entry name" value="Exo_endo_phos_2"/>
    <property type="match status" value="1"/>
</dbReference>
<evidence type="ECO:0000313" key="3">
    <source>
        <dbReference type="Proteomes" id="UP000008909"/>
    </source>
</evidence>
<protein>
    <recommendedName>
        <fullName evidence="1">Endonuclease/exonuclease/phosphatase domain-containing protein</fullName>
    </recommendedName>
</protein>
<dbReference type="Gene3D" id="3.60.10.10">
    <property type="entry name" value="Endonuclease/exonuclease/phosphatase"/>
    <property type="match status" value="1"/>
</dbReference>
<feature type="domain" description="Endonuclease/exonuclease/phosphatase" evidence="1">
    <location>
        <begin position="206"/>
        <end position="310"/>
    </location>
</feature>
<dbReference type="PANTHER" id="PTHR33395">
    <property type="entry name" value="TRANSCRIPTASE, PUTATIVE-RELATED-RELATED"/>
    <property type="match status" value="1"/>
</dbReference>
<proteinExistence type="predicted"/>
<dbReference type="InterPro" id="IPR036691">
    <property type="entry name" value="Endo/exonu/phosph_ase_sf"/>
</dbReference>
<dbReference type="PANTHER" id="PTHR33395:SF22">
    <property type="entry name" value="REVERSE TRANSCRIPTASE DOMAIN-CONTAINING PROTEIN"/>
    <property type="match status" value="1"/>
</dbReference>
<name>G7YKG1_CLOSI</name>
<gene>
    <name evidence="2" type="ORF">CLF_110241</name>
</gene>
<dbReference type="GO" id="GO:0003824">
    <property type="term" value="F:catalytic activity"/>
    <property type="evidence" value="ECO:0007669"/>
    <property type="project" value="InterPro"/>
</dbReference>
<accession>G7YKG1</accession>
<dbReference type="InterPro" id="IPR005135">
    <property type="entry name" value="Endo/exonuclease/phosphatase"/>
</dbReference>
<reference key="2">
    <citation type="submission" date="2011-10" db="EMBL/GenBank/DDBJ databases">
        <title>The genome and transcriptome sequence of Clonorchis sinensis provide insights into the carcinogenic liver fluke.</title>
        <authorList>
            <person name="Wang X."/>
            <person name="Huang Y."/>
            <person name="Chen W."/>
            <person name="Liu H."/>
            <person name="Guo L."/>
            <person name="Chen Y."/>
            <person name="Luo F."/>
            <person name="Zhou W."/>
            <person name="Sun J."/>
            <person name="Mao Q."/>
            <person name="Liang P."/>
            <person name="Zhou C."/>
            <person name="Tian Y."/>
            <person name="Men J."/>
            <person name="Lv X."/>
            <person name="Huang L."/>
            <person name="Zhou J."/>
            <person name="Hu Y."/>
            <person name="Li R."/>
            <person name="Zhang F."/>
            <person name="Lei H."/>
            <person name="Li X."/>
            <person name="Hu X."/>
            <person name="Liang C."/>
            <person name="Xu J."/>
            <person name="Wu Z."/>
            <person name="Yu X."/>
        </authorList>
    </citation>
    <scope>NUCLEOTIDE SEQUENCE</scope>
    <source>
        <strain>Henan</strain>
    </source>
</reference>